<dbReference type="PROSITE" id="PS50801">
    <property type="entry name" value="STAS"/>
    <property type="match status" value="1"/>
</dbReference>
<dbReference type="RefSeq" id="WP_168050809.1">
    <property type="nucleotide sequence ID" value="NZ_JAATJR010000004.1"/>
</dbReference>
<comment type="caution">
    <text evidence="2">The sequence shown here is derived from an EMBL/GenBank/DDBJ whole genome shotgun (WGS) entry which is preliminary data.</text>
</comment>
<sequence>MAGATIIAIGGTLIVTLHDDAASTEADDLMALVCGRIVAHAANNVVIDIAPLSMVDSYLARTLGGLAAAGRLLGAETILAGMRPEVAIAMVELGTDLPGLRTAMNVELAMAALGPHHRPSR</sequence>
<gene>
    <name evidence="2" type="ORF">HB662_16100</name>
</gene>
<name>A0ABX1F1U3_9PROT</name>
<dbReference type="InterPro" id="IPR002645">
    <property type="entry name" value="STAS_dom"/>
</dbReference>
<dbReference type="PANTHER" id="PTHR33745:SF1">
    <property type="entry name" value="RSBT ANTAGONIST PROTEIN RSBS"/>
    <property type="match status" value="1"/>
</dbReference>
<dbReference type="EMBL" id="JAAVTX010000004">
    <property type="protein sequence ID" value="NKE46310.1"/>
    <property type="molecule type" value="Genomic_DNA"/>
</dbReference>
<evidence type="ECO:0000313" key="2">
    <source>
        <dbReference type="EMBL" id="NKE46310.1"/>
    </source>
</evidence>
<keyword evidence="3" id="KW-1185">Reference proteome</keyword>
<dbReference type="CDD" id="cd07041">
    <property type="entry name" value="STAS_RsbR_RsbS_like"/>
    <property type="match status" value="1"/>
</dbReference>
<feature type="domain" description="STAS" evidence="1">
    <location>
        <begin position="1"/>
        <end position="113"/>
    </location>
</feature>
<dbReference type="InterPro" id="IPR036513">
    <property type="entry name" value="STAS_dom_sf"/>
</dbReference>
<dbReference type="InterPro" id="IPR051932">
    <property type="entry name" value="Bact_StressResp_Reg"/>
</dbReference>
<organism evidence="2 3">
    <name type="scientific">Falsiroseomonas frigidaquae</name>
    <dbReference type="NCBI Taxonomy" id="487318"/>
    <lineage>
        <taxon>Bacteria</taxon>
        <taxon>Pseudomonadati</taxon>
        <taxon>Pseudomonadota</taxon>
        <taxon>Alphaproteobacteria</taxon>
        <taxon>Acetobacterales</taxon>
        <taxon>Roseomonadaceae</taxon>
        <taxon>Falsiroseomonas</taxon>
    </lineage>
</organism>
<accession>A0ABX1F1U3</accession>
<evidence type="ECO:0000313" key="3">
    <source>
        <dbReference type="Proteomes" id="UP000765160"/>
    </source>
</evidence>
<dbReference type="Pfam" id="PF01740">
    <property type="entry name" value="STAS"/>
    <property type="match status" value="1"/>
</dbReference>
<protein>
    <submittedName>
        <fullName evidence="2">STAS domain-containing protein</fullName>
    </submittedName>
</protein>
<proteinExistence type="predicted"/>
<reference evidence="2 3" key="1">
    <citation type="submission" date="2020-03" db="EMBL/GenBank/DDBJ databases">
        <title>Roseomonas selenitidurans sp. nov. isolated from soil.</title>
        <authorList>
            <person name="Liu H."/>
        </authorList>
    </citation>
    <scope>NUCLEOTIDE SEQUENCE [LARGE SCALE GENOMIC DNA]</scope>
    <source>
        <strain evidence="2 3">JCM 15073</strain>
    </source>
</reference>
<dbReference type="PANTHER" id="PTHR33745">
    <property type="entry name" value="RSBT ANTAGONIST PROTEIN RSBS-RELATED"/>
    <property type="match status" value="1"/>
</dbReference>
<dbReference type="Gene3D" id="3.30.750.24">
    <property type="entry name" value="STAS domain"/>
    <property type="match status" value="1"/>
</dbReference>
<evidence type="ECO:0000259" key="1">
    <source>
        <dbReference type="PROSITE" id="PS50801"/>
    </source>
</evidence>
<dbReference type="Proteomes" id="UP000765160">
    <property type="component" value="Unassembled WGS sequence"/>
</dbReference>
<dbReference type="SUPFAM" id="SSF52091">
    <property type="entry name" value="SpoIIaa-like"/>
    <property type="match status" value="1"/>
</dbReference>